<feature type="region of interest" description="Disordered" evidence="3">
    <location>
        <begin position="775"/>
        <end position="808"/>
    </location>
</feature>
<feature type="region of interest" description="Disordered" evidence="3">
    <location>
        <begin position="351"/>
        <end position="451"/>
    </location>
</feature>
<dbReference type="EMBL" id="JARBJD010000022">
    <property type="protein sequence ID" value="KAK2960567.1"/>
    <property type="molecule type" value="Genomic_DNA"/>
</dbReference>
<sequence length="2131" mass="242534">MDFQTNSQSALTPNVGGSPTGTLPPVLSFKIQVKAATETTAPWEYIQTIPIYESLPQTAIQPSFNDFPVDFDTFDSTDIYGRRKMHLRDRKPVRYDSNIIYEDETPRRSTRTTNTRPRSAPRPPKKDSPPPYEVRRQTRGLTRILAGVEDPNEKKPKTEDEYSDESSMIDDQDSQDDDDYTNSIARRRYSKSRNSGRGTRSHRIPLIDTTRLVRQAQERMNEHGDENQNSNDDYEEDGPSPTNNNSAVPKGIITTRSGRAVSASANYGMYNPAHLSSAKKRELELRKQALKEIQSFYLKRMFFFVDHWNVFMPFLAEEDRRNHNRVIRAMAEQGQMDGRVAVKLVNEHIRERQRKEQEEKDKETIQTEPQDPNISTHPEDDKSDIKPTDSVISEGNQEKSTPSDAIIHQSTTDITTTSHSTPTSHNQTTSAPLPAEEEKPDTTTPKEEISTTDEPISILTHSQVPYIHADLRYYQVDGVRWMLKQHDYGAGGILGDEMGLGKTIQICSFLAALKNERGEKGPHLILAPLSVYPTWKDELARWTPSLKVLAIHGPPTERRRATQEFAEDVTIDVVVTTYDIFLTTKEWFLNQFWSYVILDECQRIKSEQTLVGQAIRQVRSLRRLLLIGTPLQNNMHELWAFLNFLYPELLSCSSSFDNGLVSVTPSPALSRFSYRSFNQSGGTIDVGVMNAAHRLLKAVMLRRLKRNVLKLPPKAEVKVFVPLSRVQVSFYRSLLQDYAGVLSSDQLEMPPKSRRGRKSALQKQWELEMQASTVQEEMNGDEDDSLSPSQTPKPTPTTTPLPPFSRPFENTQLKASLSNLLITLRKCCNHPFLFTNEFKRKPRGDPEGGGWNYELLRKMEENGRLSKADRKTVREKFSRLGSELEELIVGSGKLRVLDGILKKLKKENDELDAERIQAEQSLKEARWNRKKVMRDFIRTKGHAQTEKENEGTGAHEDTDKHDRKTAITSTDLETQPALAEAIRIENEANEKLQQIIDTEKANAEANKQKHHKVLIYSQYTQTLDVLEHYCKLSHWEYLRLDGSTPLSRRVYEMHKFLDDSNPQWIYLITTRAGGLGLNLQSADVVVLYDTDFNPTIDRQAQDRAHRIGQTRPVRVFRLICKNTCEERVLQMAERKSVMGALVLKEDGTEENEEEGEDVMYTKSMTFSDLKDIVRFGAESIETTDSLGFDNDITEETIQTIIDTTWNTTNRMIHDQLVEQEQKVLKEEEPKPSEVIQVKDLNDITNDPADGTELNDVDTVSPSPSPTADTPALPDSFYTLQPIEKKPQSLFDKETVDIYSFEGRQYNRNVSAGQQTIGWMKELGLSGTAEEILASAIDRPRRRDRKNMTVEKYVEGIGRVAIPMYLIEEEERQRELEESKQRERDILKTKQSTLAHIMYCDVCRRRTDQPEPEYSSDGEFEIAFQGDEGVEEYADTDQSSDSDTEEKRNDNDDGTYLDTHEDERWKRKQKKIMKEAKRKPAVQQTPTPTPPIETKQDPQAENLAPTGRQQNIPPSSPNDESPSVSSNSMSEMMKDEPFESLDLANGKSMRVEEANHQEEDQGEMDHAEADHEDDNFGEEIEEEREEEEEAEEEDNPENSIPSKQIIVLPKIYKRKKHILCTQCPSTAHVRCLLHATDNVPVRSLCLHHRCADCSRSASEAGGLLFRCVYCCYSWCPRCIKQDFKTVQNGGSNSANDFTSFNKMGYVLPRTYELICCHDCVNKTEEERGPRQGEEIRWFNKHTTDQGEAEVYDGADLEYEDDEPSDTDTAPEPETATNLEPGTMDKKEFMQRYGRQMKKIKRLDENDKTDSEATLDEIDMNMGELDSELEEDTSPDGGDGSEGRDYSDDDYSNLYGSKSKKRKSSHSSQKTSLAPGVLPRDIQIALAAVNEEINSFQTLHDDMSKQLEELLTKDTYHILPVLPTTFKLDADIRPLNTVKRTPVPADPDAIKWDDTTFYAWPSEAERVEEEREPYATIKRKLEHPPKKRSAGRPKNAAKAVAKAQTGTPAKKTGARKSRKSKKKETEDEHSESTLSELESAQEEKDPFSDEADDPADTPATSGRTAPKQASGKAKAAKGTPQEKKKGSKSHKIKRSLADTLPKKKEKSVNTQAVMKFTQQKSLPKPKFRPPPRK</sequence>
<feature type="compositionally biased region" description="Polar residues" evidence="3">
    <location>
        <begin position="390"/>
        <end position="403"/>
    </location>
</feature>
<feature type="compositionally biased region" description="Basic and acidic residues" evidence="3">
    <location>
        <begin position="124"/>
        <end position="136"/>
    </location>
</feature>
<evidence type="ECO:0000313" key="6">
    <source>
        <dbReference type="EMBL" id="KAK2960567.1"/>
    </source>
</evidence>
<feature type="domain" description="Helicase C-terminal" evidence="5">
    <location>
        <begin position="991"/>
        <end position="1159"/>
    </location>
</feature>
<dbReference type="PROSITE" id="PS51194">
    <property type="entry name" value="HELICASE_CTER"/>
    <property type="match status" value="1"/>
</dbReference>
<feature type="compositionally biased region" description="Basic residues" evidence="3">
    <location>
        <begin position="2121"/>
        <end position="2131"/>
    </location>
</feature>
<dbReference type="InterPro" id="IPR014001">
    <property type="entry name" value="Helicase_ATP-bd"/>
</dbReference>
<dbReference type="PANTHER" id="PTHR10799">
    <property type="entry name" value="SNF2/RAD54 HELICASE FAMILY"/>
    <property type="match status" value="1"/>
</dbReference>
<feature type="compositionally biased region" description="Basic residues" evidence="3">
    <location>
        <begin position="2083"/>
        <end position="2092"/>
    </location>
</feature>
<organism evidence="6 7">
    <name type="scientific">Blattamonas nauphoetae</name>
    <dbReference type="NCBI Taxonomy" id="2049346"/>
    <lineage>
        <taxon>Eukaryota</taxon>
        <taxon>Metamonada</taxon>
        <taxon>Preaxostyla</taxon>
        <taxon>Oxymonadida</taxon>
        <taxon>Blattamonas</taxon>
    </lineage>
</organism>
<protein>
    <submittedName>
        <fullName evidence="6">ISWI chromatin-remodeling complex ATPase CHR17</fullName>
        <ecNumber evidence="6">3.6.4.-</ecNumber>
    </submittedName>
</protein>
<feature type="region of interest" description="Disordered" evidence="3">
    <location>
        <begin position="98"/>
        <end position="250"/>
    </location>
</feature>
<dbReference type="InterPro" id="IPR027417">
    <property type="entry name" value="P-loop_NTPase"/>
</dbReference>
<feature type="region of interest" description="Disordered" evidence="3">
    <location>
        <begin position="937"/>
        <end position="970"/>
    </location>
</feature>
<dbReference type="Gene3D" id="3.40.50.10810">
    <property type="entry name" value="Tandem AAA-ATPase domain"/>
    <property type="match status" value="1"/>
</dbReference>
<feature type="compositionally biased region" description="Low complexity" evidence="3">
    <location>
        <begin position="2054"/>
        <end position="2075"/>
    </location>
</feature>
<keyword evidence="7" id="KW-1185">Reference proteome</keyword>
<accession>A0ABQ9Y9X8</accession>
<feature type="compositionally biased region" description="Basic and acidic residues" evidence="3">
    <location>
        <begin position="216"/>
        <end position="226"/>
    </location>
</feature>
<evidence type="ECO:0000256" key="2">
    <source>
        <dbReference type="SAM" id="Coils"/>
    </source>
</evidence>
<feature type="region of interest" description="Disordered" evidence="3">
    <location>
        <begin position="1"/>
        <end position="22"/>
    </location>
</feature>
<feature type="region of interest" description="Disordered" evidence="3">
    <location>
        <begin position="1962"/>
        <end position="2131"/>
    </location>
</feature>
<evidence type="ECO:0000256" key="1">
    <source>
        <dbReference type="ARBA" id="ARBA00022801"/>
    </source>
</evidence>
<feature type="compositionally biased region" description="Acidic residues" evidence="3">
    <location>
        <begin position="1822"/>
        <end position="1832"/>
    </location>
</feature>
<dbReference type="Pfam" id="PF00176">
    <property type="entry name" value="SNF2-rel_dom"/>
    <property type="match status" value="1"/>
</dbReference>
<dbReference type="InterPro" id="IPR049730">
    <property type="entry name" value="SNF2/RAD54-like_C"/>
</dbReference>
<dbReference type="Proteomes" id="UP001281761">
    <property type="component" value="Unassembled WGS sequence"/>
</dbReference>
<reference evidence="6 7" key="1">
    <citation type="journal article" date="2022" name="bioRxiv">
        <title>Genomics of Preaxostyla Flagellates Illuminates Evolutionary Transitions and the Path Towards Mitochondrial Loss.</title>
        <authorList>
            <person name="Novak L.V.F."/>
            <person name="Treitli S.C."/>
            <person name="Pyrih J."/>
            <person name="Halakuc P."/>
            <person name="Pipaliya S.V."/>
            <person name="Vacek V."/>
            <person name="Brzon O."/>
            <person name="Soukal P."/>
            <person name="Eme L."/>
            <person name="Dacks J.B."/>
            <person name="Karnkowska A."/>
            <person name="Elias M."/>
            <person name="Hampl V."/>
        </authorList>
    </citation>
    <scope>NUCLEOTIDE SEQUENCE [LARGE SCALE GENOMIC DNA]</scope>
    <source>
        <strain evidence="6">NAU3</strain>
        <tissue evidence="6">Gut</tissue>
    </source>
</reference>
<feature type="region of interest" description="Disordered" evidence="3">
    <location>
        <begin position="1431"/>
        <end position="1531"/>
    </location>
</feature>
<dbReference type="GO" id="GO:0016787">
    <property type="term" value="F:hydrolase activity"/>
    <property type="evidence" value="ECO:0007669"/>
    <property type="project" value="UniProtKB-KW"/>
</dbReference>
<dbReference type="EC" id="3.6.4.-" evidence="6"/>
<evidence type="ECO:0000313" key="7">
    <source>
        <dbReference type="Proteomes" id="UP001281761"/>
    </source>
</evidence>
<feature type="domain" description="Helicase ATP-binding" evidence="4">
    <location>
        <begin position="483"/>
        <end position="648"/>
    </location>
</feature>
<feature type="compositionally biased region" description="Acidic residues" evidence="3">
    <location>
        <begin position="161"/>
        <end position="180"/>
    </location>
</feature>
<feature type="compositionally biased region" description="Basic and acidic residues" evidence="3">
    <location>
        <begin position="377"/>
        <end position="387"/>
    </location>
</feature>
<feature type="compositionally biased region" description="Basic and acidic residues" evidence="3">
    <location>
        <begin position="151"/>
        <end position="160"/>
    </location>
</feature>
<feature type="compositionally biased region" description="Polar residues" evidence="3">
    <location>
        <begin position="366"/>
        <end position="376"/>
    </location>
</feature>
<proteinExistence type="predicted"/>
<evidence type="ECO:0000259" key="5">
    <source>
        <dbReference type="PROSITE" id="PS51194"/>
    </source>
</evidence>
<feature type="compositionally biased region" description="Acidic residues" evidence="3">
    <location>
        <begin position="1569"/>
        <end position="1595"/>
    </location>
</feature>
<feature type="compositionally biased region" description="Basic and acidic residues" evidence="3">
    <location>
        <begin position="937"/>
        <end position="965"/>
    </location>
</feature>
<feature type="compositionally biased region" description="Low complexity" evidence="3">
    <location>
        <begin position="1516"/>
        <end position="1530"/>
    </location>
</feature>
<feature type="compositionally biased region" description="Pro residues" evidence="3">
    <location>
        <begin position="791"/>
        <end position="805"/>
    </location>
</feature>
<feature type="region of interest" description="Disordered" evidence="3">
    <location>
        <begin position="1795"/>
        <end position="1814"/>
    </location>
</feature>
<feature type="region of interest" description="Disordered" evidence="3">
    <location>
        <begin position="1549"/>
        <end position="1599"/>
    </location>
</feature>
<dbReference type="SMART" id="SM00490">
    <property type="entry name" value="HELICc"/>
    <property type="match status" value="1"/>
</dbReference>
<feature type="compositionally biased region" description="Low complexity" evidence="3">
    <location>
        <begin position="1256"/>
        <end position="1271"/>
    </location>
</feature>
<evidence type="ECO:0000259" key="4">
    <source>
        <dbReference type="PROSITE" id="PS51192"/>
    </source>
</evidence>
<feature type="compositionally biased region" description="Basic and acidic residues" evidence="3">
    <location>
        <begin position="351"/>
        <end position="365"/>
    </location>
</feature>
<name>A0ABQ9Y9X8_9EUKA</name>
<feature type="compositionally biased region" description="Basic residues" evidence="3">
    <location>
        <begin position="2010"/>
        <end position="2020"/>
    </location>
</feature>
<dbReference type="InterPro" id="IPR000330">
    <property type="entry name" value="SNF2_N"/>
</dbReference>
<evidence type="ECO:0000256" key="3">
    <source>
        <dbReference type="SAM" id="MobiDB-lite"/>
    </source>
</evidence>
<feature type="compositionally biased region" description="Basic residues" evidence="3">
    <location>
        <begin position="1465"/>
        <end position="1479"/>
    </location>
</feature>
<dbReference type="PROSITE" id="PS51192">
    <property type="entry name" value="HELICASE_ATP_BIND_1"/>
    <property type="match status" value="1"/>
</dbReference>
<dbReference type="SMART" id="SM00487">
    <property type="entry name" value="DEXDc"/>
    <property type="match status" value="1"/>
</dbReference>
<feature type="compositionally biased region" description="Basic residues" evidence="3">
    <location>
        <begin position="1975"/>
        <end position="1989"/>
    </location>
</feature>
<feature type="compositionally biased region" description="Acidic residues" evidence="3">
    <location>
        <begin position="1752"/>
        <end position="1769"/>
    </location>
</feature>
<feature type="compositionally biased region" description="Basic and acidic residues" evidence="3">
    <location>
        <begin position="1962"/>
        <end position="1971"/>
    </location>
</feature>
<keyword evidence="2" id="KW-0175">Coiled coil</keyword>
<dbReference type="CDD" id="cd17919">
    <property type="entry name" value="DEXHc_Snf"/>
    <property type="match status" value="1"/>
</dbReference>
<dbReference type="InterPro" id="IPR001650">
    <property type="entry name" value="Helicase_C-like"/>
</dbReference>
<feature type="compositionally biased region" description="Low complexity" evidence="3">
    <location>
        <begin position="406"/>
        <end position="430"/>
    </location>
</feature>
<feature type="compositionally biased region" description="Basic and acidic residues" evidence="3">
    <location>
        <begin position="1800"/>
        <end position="1809"/>
    </location>
</feature>
<comment type="caution">
    <text evidence="6">The sequence shown here is derived from an EMBL/GenBank/DDBJ whole genome shotgun (WGS) entry which is preliminary data.</text>
</comment>
<gene>
    <name evidence="6" type="ORF">BLNAU_4465</name>
</gene>
<feature type="coiled-coil region" evidence="2">
    <location>
        <begin position="894"/>
        <end position="928"/>
    </location>
</feature>
<dbReference type="InterPro" id="IPR038718">
    <property type="entry name" value="SNF2-like_sf"/>
</dbReference>
<feature type="compositionally biased region" description="Basic and acidic residues" evidence="3">
    <location>
        <begin position="436"/>
        <end position="449"/>
    </location>
</feature>
<dbReference type="Gene3D" id="3.40.50.300">
    <property type="entry name" value="P-loop containing nucleotide triphosphate hydrolases"/>
    <property type="match status" value="2"/>
</dbReference>
<feature type="region of interest" description="Disordered" evidence="3">
    <location>
        <begin position="1224"/>
        <end position="1272"/>
    </location>
</feature>
<feature type="compositionally biased region" description="Acidic residues" evidence="3">
    <location>
        <begin position="1431"/>
        <end position="1443"/>
    </location>
</feature>
<feature type="compositionally biased region" description="Basic and acidic residues" evidence="3">
    <location>
        <begin position="1549"/>
        <end position="1568"/>
    </location>
</feature>
<dbReference type="Pfam" id="PF00271">
    <property type="entry name" value="Helicase_C"/>
    <property type="match status" value="1"/>
</dbReference>
<feature type="region of interest" description="Disordered" evidence="3">
    <location>
        <begin position="1752"/>
        <end position="1784"/>
    </location>
</feature>
<feature type="compositionally biased region" description="Polar residues" evidence="3">
    <location>
        <begin position="2106"/>
        <end position="2119"/>
    </location>
</feature>
<keyword evidence="1 6" id="KW-0378">Hydrolase</keyword>
<dbReference type="CDD" id="cd18793">
    <property type="entry name" value="SF2_C_SNF"/>
    <property type="match status" value="1"/>
</dbReference>
<dbReference type="SUPFAM" id="SSF52540">
    <property type="entry name" value="P-loop containing nucleoside triphosphate hydrolases"/>
    <property type="match status" value="2"/>
</dbReference>
<feature type="compositionally biased region" description="Polar residues" evidence="3">
    <location>
        <begin position="1"/>
        <end position="21"/>
    </location>
</feature>
<feature type="region of interest" description="Disordered" evidence="3">
    <location>
        <begin position="1822"/>
        <end position="1872"/>
    </location>
</feature>